<name>A0ABR8MYM9_9BACL</name>
<dbReference type="Gene3D" id="3.10.620.30">
    <property type="match status" value="2"/>
</dbReference>
<reference evidence="3 4" key="1">
    <citation type="submission" date="2020-09" db="EMBL/GenBank/DDBJ databases">
        <title>Paenibacillus sp. strain PR3 16S rRNA gene Genome sequencing and assembly.</title>
        <authorList>
            <person name="Kim J."/>
        </authorList>
    </citation>
    <scope>NUCLEOTIDE SEQUENCE [LARGE SCALE GENOMIC DNA]</scope>
    <source>
        <strain evidence="3 4">PR3</strain>
    </source>
</reference>
<evidence type="ECO:0000313" key="3">
    <source>
        <dbReference type="EMBL" id="MBD3921054.1"/>
    </source>
</evidence>
<dbReference type="Proteomes" id="UP000609346">
    <property type="component" value="Unassembled WGS sequence"/>
</dbReference>
<evidence type="ECO:0000259" key="2">
    <source>
        <dbReference type="SMART" id="SM00460"/>
    </source>
</evidence>
<proteinExistence type="predicted"/>
<accession>A0ABR8MYM9</accession>
<feature type="domain" description="Transglutaminase-like" evidence="2">
    <location>
        <begin position="143"/>
        <end position="200"/>
    </location>
</feature>
<feature type="compositionally biased region" description="Low complexity" evidence="1">
    <location>
        <begin position="204"/>
        <end position="226"/>
    </location>
</feature>
<dbReference type="PANTHER" id="PTHR42736:SF1">
    <property type="entry name" value="PROTEIN-GLUTAMINE GAMMA-GLUTAMYLTRANSFERASE"/>
    <property type="match status" value="1"/>
</dbReference>
<dbReference type="Pfam" id="PF01841">
    <property type="entry name" value="Transglut_core"/>
    <property type="match status" value="2"/>
</dbReference>
<dbReference type="InterPro" id="IPR002931">
    <property type="entry name" value="Transglutaminase-like"/>
</dbReference>
<comment type="caution">
    <text evidence="3">The sequence shown here is derived from an EMBL/GenBank/DDBJ whole genome shotgun (WGS) entry which is preliminary data.</text>
</comment>
<sequence length="434" mass="43893">MTRYAKVKALESFLKTHYTYSLDETDQPPVGSDFVDDFLFEQQQGYCVHFSTAMVVMLRTQGIPARWVKGFAPGELASETDGAVPAETVRSTGGAGSVTFASAKLGAGNGAWPGAANKLMSFTEDDKLAGAIIAGMAGEAAGTAGVSGGASDVQGLSLANATTGAGAKSKASYVVRDSDAHAWVEVYFPGVGWVPFDPTPGFSGASAAQPSAAAAHSSASGGHSQPDAAAPGTSAAQDGGAGAWLSAAASRTADALARAGEALAHAVRHAAGRVAAGGEAAWTAAWPPSAPLAAALGAAALAAGALAAHGAARLRRRGVAAALRGYARAAGADAPSALAMRASYLAASDALWRRVERRFGARTPAQSARVYSAQLPLTSGDAAAMDRFLRWDEAARFGEAAAFRGPSVQELADVVRQLQRGASHARRSKAAVTP</sequence>
<evidence type="ECO:0000313" key="4">
    <source>
        <dbReference type="Proteomes" id="UP000609346"/>
    </source>
</evidence>
<dbReference type="SMART" id="SM00460">
    <property type="entry name" value="TGc"/>
    <property type="match status" value="2"/>
</dbReference>
<dbReference type="InterPro" id="IPR052901">
    <property type="entry name" value="Bact_TGase-like"/>
</dbReference>
<dbReference type="SUPFAM" id="SSF54001">
    <property type="entry name" value="Cysteine proteinases"/>
    <property type="match status" value="1"/>
</dbReference>
<feature type="region of interest" description="Disordered" evidence="1">
    <location>
        <begin position="204"/>
        <end position="236"/>
    </location>
</feature>
<feature type="domain" description="Transglutaminase-like" evidence="2">
    <location>
        <begin position="39"/>
        <end position="90"/>
    </location>
</feature>
<gene>
    <name evidence="3" type="ORF">H8B09_19970</name>
</gene>
<evidence type="ECO:0000256" key="1">
    <source>
        <dbReference type="SAM" id="MobiDB-lite"/>
    </source>
</evidence>
<dbReference type="EMBL" id="JACXZA010000005">
    <property type="protein sequence ID" value="MBD3921054.1"/>
    <property type="molecule type" value="Genomic_DNA"/>
</dbReference>
<dbReference type="PANTHER" id="PTHR42736">
    <property type="entry name" value="PROTEIN-GLUTAMINE GAMMA-GLUTAMYLTRANSFERASE"/>
    <property type="match status" value="1"/>
</dbReference>
<organism evidence="3 4">
    <name type="scientific">Paenibacillus terricola</name>
    <dbReference type="NCBI Taxonomy" id="2763503"/>
    <lineage>
        <taxon>Bacteria</taxon>
        <taxon>Bacillati</taxon>
        <taxon>Bacillota</taxon>
        <taxon>Bacilli</taxon>
        <taxon>Bacillales</taxon>
        <taxon>Paenibacillaceae</taxon>
        <taxon>Paenibacillus</taxon>
    </lineage>
</organism>
<dbReference type="InterPro" id="IPR038765">
    <property type="entry name" value="Papain-like_cys_pep_sf"/>
</dbReference>
<keyword evidence="4" id="KW-1185">Reference proteome</keyword>
<protein>
    <submittedName>
        <fullName evidence="3">Transglutaminase domain-containing protein</fullName>
    </submittedName>
</protein>